<evidence type="ECO:0000256" key="2">
    <source>
        <dbReference type="ARBA" id="ARBA00006046"/>
    </source>
</evidence>
<dbReference type="EMBL" id="PZKF01000014">
    <property type="protein sequence ID" value="PTE17753.1"/>
    <property type="molecule type" value="Genomic_DNA"/>
</dbReference>
<evidence type="ECO:0000256" key="3">
    <source>
        <dbReference type="ARBA" id="ARBA00022746"/>
    </source>
</evidence>
<evidence type="ECO:0000259" key="6">
    <source>
        <dbReference type="Pfam" id="PF01593"/>
    </source>
</evidence>
<dbReference type="GO" id="GO:0016117">
    <property type="term" value="P:carotenoid biosynthetic process"/>
    <property type="evidence" value="ECO:0007669"/>
    <property type="project" value="UniProtKB-KW"/>
</dbReference>
<accession>A0A2T4JIR5</accession>
<proteinExistence type="inferred from homology"/>
<dbReference type="NCBIfam" id="NF045637">
    <property type="entry name" value="carotdesatCrtDProt"/>
    <property type="match status" value="1"/>
</dbReference>
<dbReference type="NCBIfam" id="TIGR02734">
    <property type="entry name" value="crtI_fam"/>
    <property type="match status" value="1"/>
</dbReference>
<evidence type="ECO:0000256" key="5">
    <source>
        <dbReference type="RuleBase" id="RU362075"/>
    </source>
</evidence>
<dbReference type="InterPro" id="IPR054841">
    <property type="entry name" value="carotdesatCrtD"/>
</dbReference>
<comment type="caution">
    <text evidence="7">The sequence shown here is derived from an EMBL/GenBank/DDBJ whole genome shotgun (WGS) entry which is preliminary data.</text>
</comment>
<keyword evidence="3 5" id="KW-0125">Carotenoid biosynthesis</keyword>
<keyword evidence="8" id="KW-1185">Reference proteome</keyword>
<evidence type="ECO:0000313" key="7">
    <source>
        <dbReference type="EMBL" id="PTE17753.1"/>
    </source>
</evidence>
<dbReference type="Pfam" id="PF01593">
    <property type="entry name" value="Amino_oxidase"/>
    <property type="match status" value="1"/>
</dbReference>
<dbReference type="PANTHER" id="PTHR43734">
    <property type="entry name" value="PHYTOENE DESATURASE"/>
    <property type="match status" value="1"/>
</dbReference>
<evidence type="ECO:0000313" key="8">
    <source>
        <dbReference type="Proteomes" id="UP000241899"/>
    </source>
</evidence>
<dbReference type="InterPro" id="IPR014105">
    <property type="entry name" value="Carotenoid/retinoid_OxRdtase"/>
</dbReference>
<dbReference type="InterPro" id="IPR008150">
    <property type="entry name" value="Phytoene_DH_bac_CS"/>
</dbReference>
<dbReference type="PANTHER" id="PTHR43734:SF7">
    <property type="entry name" value="4,4'-DIAPONEUROSPORENE OXYGENASE"/>
    <property type="match status" value="1"/>
</dbReference>
<dbReference type="OrthoDB" id="9774675at2"/>
<reference evidence="7 8" key="1">
    <citation type="submission" date="2018-03" db="EMBL/GenBank/DDBJ databases">
        <title>Rhodobacter veldkampii.</title>
        <authorList>
            <person name="Meyer T.E."/>
            <person name="Miller S."/>
            <person name="Lodha T."/>
            <person name="Gandham S."/>
            <person name="Chintalapati S."/>
            <person name="Chintalapati V.R."/>
        </authorList>
    </citation>
    <scope>NUCLEOTIDE SEQUENCE [LARGE SCALE GENOMIC DNA]</scope>
    <source>
        <strain evidence="7 8">DSM 11550</strain>
    </source>
</reference>
<dbReference type="InterPro" id="IPR036188">
    <property type="entry name" value="FAD/NAD-bd_sf"/>
</dbReference>
<sequence>MNKTVNTPSGKKIMVIGAGMGGLAAALRLACAGHAVTVLEARAAPGGKMRTFDSVAGPVDAGPTVLTLRDVFDDLFAAAGERLDDHLRLIPQAVLARHWWPDGSTLDLTTDTETNAAAIRSFGGARAEADFRRFDALSRQLFEAFDLPMMRAGEPETLAILRAAAVRPKVWPLLMPGVTLARAAKAIFDDARLRQLFGRYATYVGGTPYLSPAVLTLVWRAEAAGVWAVDGGMHRLAATIARLIEARGGAIRYNAPVARIVTKAGRVTGAELASGEHVAADLVVFNGDPAALYTGLLGEATRGAVARSAVEPRSLAAWVWAFAAEPKGPEMVHHNLFFCADPEREFLPVQRGLPPDDPTLYICAQDRRDLVPPVGLERFEIIMNAPPMTAMAENEKERCLTQTFDRLERFGLTFSPRPDTTAVTAPAEFAQIFPASQGSLYGRSPHGLLASMARPRARSKVAGLYLAGGGAHPGAGVPMATLSGRHAAEAILKDLASI</sequence>
<comment type="pathway">
    <text evidence="1 5">Carotenoid biosynthesis.</text>
</comment>
<dbReference type="Gene3D" id="3.50.50.60">
    <property type="entry name" value="FAD/NAD(P)-binding domain"/>
    <property type="match status" value="2"/>
</dbReference>
<protein>
    <submittedName>
        <fullName evidence="7">Methoxyneurosporene dehydrogenase</fullName>
    </submittedName>
</protein>
<evidence type="ECO:0000256" key="1">
    <source>
        <dbReference type="ARBA" id="ARBA00004829"/>
    </source>
</evidence>
<dbReference type="InterPro" id="IPR002937">
    <property type="entry name" value="Amino_oxidase"/>
</dbReference>
<dbReference type="SUPFAM" id="SSF51905">
    <property type="entry name" value="FAD/NAD(P)-binding domain"/>
    <property type="match status" value="1"/>
</dbReference>
<dbReference type="Proteomes" id="UP000241899">
    <property type="component" value="Unassembled WGS sequence"/>
</dbReference>
<keyword evidence="4 5" id="KW-0560">Oxidoreductase</keyword>
<dbReference type="AlphaFoldDB" id="A0A2T4JIR5"/>
<gene>
    <name evidence="7" type="ORF">C5F46_07865</name>
</gene>
<dbReference type="RefSeq" id="WP_107324815.1">
    <property type="nucleotide sequence ID" value="NZ_NHSP01000089.1"/>
</dbReference>
<evidence type="ECO:0000256" key="4">
    <source>
        <dbReference type="ARBA" id="ARBA00023002"/>
    </source>
</evidence>
<name>A0A2T4JIR5_9RHOB</name>
<dbReference type="PROSITE" id="PS00982">
    <property type="entry name" value="PHYTOENE_DH"/>
    <property type="match status" value="1"/>
</dbReference>
<feature type="domain" description="Amine oxidase" evidence="6">
    <location>
        <begin position="20"/>
        <end position="492"/>
    </location>
</feature>
<organism evidence="7 8">
    <name type="scientific">Phaeovulum veldkampii DSM 11550</name>
    <dbReference type="NCBI Taxonomy" id="1185920"/>
    <lineage>
        <taxon>Bacteria</taxon>
        <taxon>Pseudomonadati</taxon>
        <taxon>Pseudomonadota</taxon>
        <taxon>Alphaproteobacteria</taxon>
        <taxon>Rhodobacterales</taxon>
        <taxon>Paracoccaceae</taxon>
        <taxon>Phaeovulum</taxon>
    </lineage>
</organism>
<dbReference type="GO" id="GO:0016627">
    <property type="term" value="F:oxidoreductase activity, acting on the CH-CH group of donors"/>
    <property type="evidence" value="ECO:0007669"/>
    <property type="project" value="UniProtKB-ARBA"/>
</dbReference>
<comment type="similarity">
    <text evidence="2 5">Belongs to the carotenoid/retinoid oxidoreductase family.</text>
</comment>